<feature type="domain" description="Snake toxin/toxin-like" evidence="2">
    <location>
        <begin position="24"/>
        <end position="101"/>
    </location>
</feature>
<protein>
    <recommendedName>
        <fullName evidence="2">Snake toxin/toxin-like domain-containing protein</fullName>
    </recommendedName>
</protein>
<feature type="chain" id="PRO_5044885215" description="Snake toxin/toxin-like domain-containing protein" evidence="1">
    <location>
        <begin position="21"/>
        <end position="124"/>
    </location>
</feature>
<evidence type="ECO:0000256" key="1">
    <source>
        <dbReference type="SAM" id="SignalP"/>
    </source>
</evidence>
<feature type="signal peptide" evidence="1">
    <location>
        <begin position="1"/>
        <end position="20"/>
    </location>
</feature>
<evidence type="ECO:0000313" key="3">
    <source>
        <dbReference type="EMBL" id="KAL3313339.1"/>
    </source>
</evidence>
<sequence length="124" mass="13862">MRWLSLFCLLLLLVLHLCVGKEKLECYNCKGCKEDWGQVLAEKFVETKSDCGFCVKTAQLVRFAVVSVDRQCSKICPTIAKDLDTEGDGIAHYCCKTMLCNSATQSSAPGFSLLLLFSFFLFIN</sequence>
<keyword evidence="1" id="KW-0732">Signal</keyword>
<keyword evidence="4" id="KW-1185">Reference proteome</keyword>
<dbReference type="InterPro" id="IPR035076">
    <property type="entry name" value="Toxin/TOLIP"/>
</dbReference>
<dbReference type="EMBL" id="JBJKFK010001342">
    <property type="protein sequence ID" value="KAL3313339.1"/>
    <property type="molecule type" value="Genomic_DNA"/>
</dbReference>
<dbReference type="InterPro" id="IPR045860">
    <property type="entry name" value="Snake_toxin-like_sf"/>
</dbReference>
<evidence type="ECO:0000313" key="4">
    <source>
        <dbReference type="Proteomes" id="UP001626550"/>
    </source>
</evidence>
<proteinExistence type="predicted"/>
<dbReference type="AlphaFoldDB" id="A0ABD2Q161"/>
<organism evidence="3 4">
    <name type="scientific">Cichlidogyrus casuarinus</name>
    <dbReference type="NCBI Taxonomy" id="1844966"/>
    <lineage>
        <taxon>Eukaryota</taxon>
        <taxon>Metazoa</taxon>
        <taxon>Spiralia</taxon>
        <taxon>Lophotrochozoa</taxon>
        <taxon>Platyhelminthes</taxon>
        <taxon>Monogenea</taxon>
        <taxon>Monopisthocotylea</taxon>
        <taxon>Dactylogyridea</taxon>
        <taxon>Ancyrocephalidae</taxon>
        <taxon>Cichlidogyrus</taxon>
    </lineage>
</organism>
<gene>
    <name evidence="3" type="ORF">Ciccas_008055</name>
</gene>
<dbReference type="Gene3D" id="2.10.60.10">
    <property type="entry name" value="CD59"/>
    <property type="match status" value="1"/>
</dbReference>
<dbReference type="Proteomes" id="UP001626550">
    <property type="component" value="Unassembled WGS sequence"/>
</dbReference>
<name>A0ABD2Q161_9PLAT</name>
<dbReference type="SUPFAM" id="SSF57302">
    <property type="entry name" value="Snake toxin-like"/>
    <property type="match status" value="1"/>
</dbReference>
<comment type="caution">
    <text evidence="3">The sequence shown here is derived from an EMBL/GenBank/DDBJ whole genome shotgun (WGS) entry which is preliminary data.</text>
</comment>
<accession>A0ABD2Q161</accession>
<evidence type="ECO:0000259" key="2">
    <source>
        <dbReference type="Pfam" id="PF00087"/>
    </source>
</evidence>
<dbReference type="Pfam" id="PF00087">
    <property type="entry name" value="Toxin_TOLIP"/>
    <property type="match status" value="1"/>
</dbReference>
<reference evidence="3 4" key="1">
    <citation type="submission" date="2024-11" db="EMBL/GenBank/DDBJ databases">
        <title>Adaptive evolution of stress response genes in parasites aligns with host niche diversity.</title>
        <authorList>
            <person name="Hahn C."/>
            <person name="Resl P."/>
        </authorList>
    </citation>
    <scope>NUCLEOTIDE SEQUENCE [LARGE SCALE GENOMIC DNA]</scope>
    <source>
        <strain evidence="3">EGGRZ-B1_66</strain>
        <tissue evidence="3">Body</tissue>
    </source>
</reference>